<sequence length="143" mass="15158">MSTKLKEASFGEREGPLLRGCSVFAASIKPLSPLLLGISLQSNSAGEIKSDAATSGSEVHVAKKARTTSASRSPGTELLKKMVLQRLEMCVEMVRLAVKFVVFFAKAVEAAVAENYLPQPTPTRSAVGGQLYTVGTPFVGFLP</sequence>
<accession>A0A7N0TDW5</accession>
<dbReference type="Proteomes" id="UP000594263">
    <property type="component" value="Unplaced"/>
</dbReference>
<name>A0A7N0TDW5_KALFE</name>
<protein>
    <submittedName>
        <fullName evidence="1">Uncharacterized protein</fullName>
    </submittedName>
</protein>
<keyword evidence="2" id="KW-1185">Reference proteome</keyword>
<organism evidence="1 2">
    <name type="scientific">Kalanchoe fedtschenkoi</name>
    <name type="common">Lavender scallops</name>
    <name type="synonym">South American air plant</name>
    <dbReference type="NCBI Taxonomy" id="63787"/>
    <lineage>
        <taxon>Eukaryota</taxon>
        <taxon>Viridiplantae</taxon>
        <taxon>Streptophyta</taxon>
        <taxon>Embryophyta</taxon>
        <taxon>Tracheophyta</taxon>
        <taxon>Spermatophyta</taxon>
        <taxon>Magnoliopsida</taxon>
        <taxon>eudicotyledons</taxon>
        <taxon>Gunneridae</taxon>
        <taxon>Pentapetalae</taxon>
        <taxon>Saxifragales</taxon>
        <taxon>Crassulaceae</taxon>
        <taxon>Kalanchoe</taxon>
    </lineage>
</organism>
<dbReference type="PANTHER" id="PTHR37705:SF1">
    <property type="entry name" value="TRANSMEMBRANE PROTEIN"/>
    <property type="match status" value="1"/>
</dbReference>
<dbReference type="PANTHER" id="PTHR37705">
    <property type="entry name" value="BNAA08G11710D PROTEIN"/>
    <property type="match status" value="1"/>
</dbReference>
<dbReference type="Gramene" id="Kaladp0033s0250.1.v1.1">
    <property type="protein sequence ID" value="Kaladp0033s0250.1.v1.1.CDS.1"/>
    <property type="gene ID" value="Kaladp0033s0250.v1.1"/>
</dbReference>
<reference evidence="1" key="1">
    <citation type="submission" date="2021-01" db="UniProtKB">
        <authorList>
            <consortium name="EnsemblPlants"/>
        </authorList>
    </citation>
    <scope>IDENTIFICATION</scope>
</reference>
<evidence type="ECO:0000313" key="1">
    <source>
        <dbReference type="EnsemblPlants" id="Kaladp0033s0250.1.v1.1.CDS.1"/>
    </source>
</evidence>
<dbReference type="EnsemblPlants" id="Kaladp0033s0250.1.v1.1">
    <property type="protein sequence ID" value="Kaladp0033s0250.1.v1.1.CDS.1"/>
    <property type="gene ID" value="Kaladp0033s0250.v1.1"/>
</dbReference>
<proteinExistence type="predicted"/>
<evidence type="ECO:0000313" key="2">
    <source>
        <dbReference type="Proteomes" id="UP000594263"/>
    </source>
</evidence>
<dbReference type="AlphaFoldDB" id="A0A7N0TDW5"/>